<gene>
    <name evidence="2" type="ORF">CCACVL1_29982</name>
</gene>
<dbReference type="Proteomes" id="UP000188268">
    <property type="component" value="Unassembled WGS sequence"/>
</dbReference>
<name>A0A1R3FZA2_COCAP</name>
<comment type="caution">
    <text evidence="2">The sequence shown here is derived from an EMBL/GenBank/DDBJ whole genome shotgun (WGS) entry which is preliminary data.</text>
</comment>
<feature type="region of interest" description="Disordered" evidence="1">
    <location>
        <begin position="125"/>
        <end position="167"/>
    </location>
</feature>
<evidence type="ECO:0008006" key="4">
    <source>
        <dbReference type="Google" id="ProtNLM"/>
    </source>
</evidence>
<evidence type="ECO:0000256" key="1">
    <source>
        <dbReference type="SAM" id="MobiDB-lite"/>
    </source>
</evidence>
<dbReference type="Gramene" id="OMO51149">
    <property type="protein sequence ID" value="OMO51149"/>
    <property type="gene ID" value="CCACVL1_29982"/>
</dbReference>
<dbReference type="EMBL" id="AWWV01015933">
    <property type="protein sequence ID" value="OMO51149.1"/>
    <property type="molecule type" value="Genomic_DNA"/>
</dbReference>
<protein>
    <recommendedName>
        <fullName evidence="4">RRM domain-containing protein</fullName>
    </recommendedName>
</protein>
<evidence type="ECO:0000313" key="3">
    <source>
        <dbReference type="Proteomes" id="UP000188268"/>
    </source>
</evidence>
<keyword evidence="3" id="KW-1185">Reference proteome</keyword>
<sequence>MNRWNRRPRHRWFHSNRGFHRRFREDFYRNRIWNSRSFTWQPQRHSPYNHCYAHDSFKRSLPWRPSYFSKLNQRGHRYGFVRFVDSPAADSLLSALNQIWIGCFKLRLHRAIGSNSHVKPRFSCEHLNPPKFNPNDEAGKDVRKDSSDCVTSPNYEETVDPTKGANVKFHSPKVASLNHHVIDDDENQTQDLDADLNKDAPLATPCLPPMQSSMSMENGFLVIRINIADLLGSPKSDLHLKLDSKSVSTNTVAQGNGLSSVLPHIEKLDLPPLSFPLCLSRVVLEDGTTYNSAKFVVESNVQVDHIPETDSDSSSTLGSPCFSVHPRSPEEINMILAHELNYKEVSFEMGSKFDSPDVVEYDCEEVNSVEYGLLDKSTAPIDSSLELAIMPSMNDQVWHVALDIDDKVTSTPSTAHPSDCMETSKTLKLKFHKKKKKRAKHNWSRKKTHSKAINGTSCGSEILEADNYISDEDIQFRNNMFRREAIETLKISQLLGLSFVDNDEDIIDKLVELEYEDWKTHSTK</sequence>
<organism evidence="2 3">
    <name type="scientific">Corchorus capsularis</name>
    <name type="common">Jute</name>
    <dbReference type="NCBI Taxonomy" id="210143"/>
    <lineage>
        <taxon>Eukaryota</taxon>
        <taxon>Viridiplantae</taxon>
        <taxon>Streptophyta</taxon>
        <taxon>Embryophyta</taxon>
        <taxon>Tracheophyta</taxon>
        <taxon>Spermatophyta</taxon>
        <taxon>Magnoliopsida</taxon>
        <taxon>eudicotyledons</taxon>
        <taxon>Gunneridae</taxon>
        <taxon>Pentapetalae</taxon>
        <taxon>rosids</taxon>
        <taxon>malvids</taxon>
        <taxon>Malvales</taxon>
        <taxon>Malvaceae</taxon>
        <taxon>Grewioideae</taxon>
        <taxon>Apeibeae</taxon>
        <taxon>Corchorus</taxon>
    </lineage>
</organism>
<proteinExistence type="predicted"/>
<feature type="compositionally biased region" description="Basic and acidic residues" evidence="1">
    <location>
        <begin position="137"/>
        <end position="147"/>
    </location>
</feature>
<reference evidence="2 3" key="1">
    <citation type="submission" date="2013-09" db="EMBL/GenBank/DDBJ databases">
        <title>Corchorus capsularis genome sequencing.</title>
        <authorList>
            <person name="Alam M."/>
            <person name="Haque M.S."/>
            <person name="Islam M.S."/>
            <person name="Emdad E.M."/>
            <person name="Islam M.M."/>
            <person name="Ahmed B."/>
            <person name="Halim A."/>
            <person name="Hossen Q.M.M."/>
            <person name="Hossain M.Z."/>
            <person name="Ahmed R."/>
            <person name="Khan M.M."/>
            <person name="Islam R."/>
            <person name="Rashid M.M."/>
            <person name="Khan S.A."/>
            <person name="Rahman M.S."/>
            <person name="Alam M."/>
        </authorList>
    </citation>
    <scope>NUCLEOTIDE SEQUENCE [LARGE SCALE GENOMIC DNA]</scope>
    <source>
        <strain evidence="3">cv. CVL-1</strain>
        <tissue evidence="2">Whole seedling</tissue>
    </source>
</reference>
<evidence type="ECO:0000313" key="2">
    <source>
        <dbReference type="EMBL" id="OMO51149.1"/>
    </source>
</evidence>
<dbReference type="OrthoDB" id="1750209at2759"/>
<dbReference type="AlphaFoldDB" id="A0A1R3FZA2"/>
<accession>A0A1R3FZA2</accession>